<feature type="transmembrane region" description="Helical" evidence="6">
    <location>
        <begin position="280"/>
        <end position="298"/>
    </location>
</feature>
<feature type="compositionally biased region" description="Basic and acidic residues" evidence="5">
    <location>
        <begin position="107"/>
        <end position="126"/>
    </location>
</feature>
<feature type="transmembrane region" description="Helical" evidence="6">
    <location>
        <begin position="405"/>
        <end position="423"/>
    </location>
</feature>
<dbReference type="PANTHER" id="PTHR12570">
    <property type="match status" value="1"/>
</dbReference>
<dbReference type="GO" id="GO:0015095">
    <property type="term" value="F:magnesium ion transmembrane transporter activity"/>
    <property type="evidence" value="ECO:0007669"/>
    <property type="project" value="InterPro"/>
</dbReference>
<evidence type="ECO:0000313" key="7">
    <source>
        <dbReference type="EMBL" id="KAF1957450.1"/>
    </source>
</evidence>
<keyword evidence="3 6" id="KW-1133">Transmembrane helix</keyword>
<evidence type="ECO:0000256" key="6">
    <source>
        <dbReference type="SAM" id="Phobius"/>
    </source>
</evidence>
<gene>
    <name evidence="7" type="ORF">CC80DRAFT_410933</name>
</gene>
<feature type="compositionally biased region" description="Basic and acidic residues" evidence="5">
    <location>
        <begin position="721"/>
        <end position="740"/>
    </location>
</feature>
<feature type="compositionally biased region" description="Basic and acidic residues" evidence="5">
    <location>
        <begin position="646"/>
        <end position="655"/>
    </location>
</feature>
<dbReference type="InterPro" id="IPR008521">
    <property type="entry name" value="Mg_trans_NIPA"/>
</dbReference>
<dbReference type="EMBL" id="ML976989">
    <property type="protein sequence ID" value="KAF1957450.1"/>
    <property type="molecule type" value="Genomic_DNA"/>
</dbReference>
<feature type="compositionally biased region" description="Low complexity" evidence="5">
    <location>
        <begin position="459"/>
        <end position="476"/>
    </location>
</feature>
<evidence type="ECO:0000256" key="4">
    <source>
        <dbReference type="ARBA" id="ARBA00023136"/>
    </source>
</evidence>
<feature type="compositionally biased region" description="Low complexity" evidence="5">
    <location>
        <begin position="695"/>
        <end position="704"/>
    </location>
</feature>
<keyword evidence="8" id="KW-1185">Reference proteome</keyword>
<feature type="region of interest" description="Disordered" evidence="5">
    <location>
        <begin position="451"/>
        <end position="610"/>
    </location>
</feature>
<feature type="compositionally biased region" description="Polar residues" evidence="5">
    <location>
        <begin position="592"/>
        <end position="603"/>
    </location>
</feature>
<sequence length="740" mass="78803">MILPTTTIASPATATISTTATSTFLHILSDAAATASPHPSSTSPGGGGGISYPENWNSIIGIVTAIVGNIMISFALNMQRYAHKRIEREWQENERRRKRSYRSQSYRGDEGAGKRRNGSESRERVNEGYGGAATEQDPLMGGVGGNNRRSSARATSRPNLNSIGEEDENAGDVPGAYKQKSYLKSPYWWAGIILMTTGEAGNFLAYGFAPASIVSPLGVVALISNCIIAPILLKEPYRKRDGLGVLIAVAGAVTVVLSANDNNPKLGPDEIWDLISTWEFETYLGITVAVIAALMVASNRFGEKNILVDLGLVGLFGGYTALSTKGVASMLSYTLWRAITFPVTYLLVAILAGTAIMQIKYVNRALQRFDATQVIPVQFVLFTLSVILGSAILYRDFERTSGKDAGKFVGGCAMTFLGVWLITSGRPPRGIDDDDDRDPEPEDAINLIEERYHDELDEANTSAAASRRSSTLRAMSPPMDITSRTPTQQGTSLPGTPDLAFTPQNSVSRTPTTSQTPDIPTPLRENPWDDPTFDSPSLHARPDNISRHTALSTPALPSYTTEPQRPSTSSPELTHSHSQPHPNPPPPSTPTRNASDTAAGTPNTLPPRLRRMGSERMNARNGIPGPLLASPLSTSLTAVVADLKRGGSLRERGSPREIGGGGAGGGGGEETRRRQRTIQSGNGGGTGGDSGSGRGRSLSGTLGDLWRGITGVAEEGQGQGDGEHGNWRAVDGERDGAGER</sequence>
<dbReference type="SUPFAM" id="SSF103481">
    <property type="entry name" value="Multidrug resistance efflux transporter EmrE"/>
    <property type="match status" value="1"/>
</dbReference>
<comment type="subcellular location">
    <subcellularLocation>
        <location evidence="1">Membrane</location>
        <topology evidence="1">Multi-pass membrane protein</topology>
    </subcellularLocation>
</comment>
<feature type="compositionally biased region" description="Gly residues" evidence="5">
    <location>
        <begin position="658"/>
        <end position="668"/>
    </location>
</feature>
<reference evidence="7" key="1">
    <citation type="journal article" date="2020" name="Stud. Mycol.">
        <title>101 Dothideomycetes genomes: a test case for predicting lifestyles and emergence of pathogens.</title>
        <authorList>
            <person name="Haridas S."/>
            <person name="Albert R."/>
            <person name="Binder M."/>
            <person name="Bloem J."/>
            <person name="Labutti K."/>
            <person name="Salamov A."/>
            <person name="Andreopoulos B."/>
            <person name="Baker S."/>
            <person name="Barry K."/>
            <person name="Bills G."/>
            <person name="Bluhm B."/>
            <person name="Cannon C."/>
            <person name="Castanera R."/>
            <person name="Culley D."/>
            <person name="Daum C."/>
            <person name="Ezra D."/>
            <person name="Gonzalez J."/>
            <person name="Henrissat B."/>
            <person name="Kuo A."/>
            <person name="Liang C."/>
            <person name="Lipzen A."/>
            <person name="Lutzoni F."/>
            <person name="Magnuson J."/>
            <person name="Mondo S."/>
            <person name="Nolan M."/>
            <person name="Ohm R."/>
            <person name="Pangilinan J."/>
            <person name="Park H.-J."/>
            <person name="Ramirez L."/>
            <person name="Alfaro M."/>
            <person name="Sun H."/>
            <person name="Tritt A."/>
            <person name="Yoshinaga Y."/>
            <person name="Zwiers L.-H."/>
            <person name="Turgeon B."/>
            <person name="Goodwin S."/>
            <person name="Spatafora J."/>
            <person name="Crous P."/>
            <person name="Grigoriev I."/>
        </authorList>
    </citation>
    <scope>NUCLEOTIDE SEQUENCE</scope>
    <source>
        <strain evidence="7">CBS 675.92</strain>
    </source>
</reference>
<dbReference type="Proteomes" id="UP000800035">
    <property type="component" value="Unassembled WGS sequence"/>
</dbReference>
<name>A0A6A5TZG0_9PLEO</name>
<feature type="transmembrane region" description="Helical" evidence="6">
    <location>
        <begin position="374"/>
        <end position="393"/>
    </location>
</feature>
<feature type="transmembrane region" description="Helical" evidence="6">
    <location>
        <begin position="59"/>
        <end position="78"/>
    </location>
</feature>
<dbReference type="AlphaFoldDB" id="A0A6A5TZG0"/>
<proteinExistence type="predicted"/>
<feature type="compositionally biased region" description="Polar residues" evidence="5">
    <location>
        <begin position="502"/>
        <end position="518"/>
    </location>
</feature>
<feature type="region of interest" description="Disordered" evidence="5">
    <location>
        <begin position="646"/>
        <end position="740"/>
    </location>
</feature>
<feature type="region of interest" description="Disordered" evidence="5">
    <location>
        <begin position="91"/>
        <end position="171"/>
    </location>
</feature>
<feature type="compositionally biased region" description="Gly residues" evidence="5">
    <location>
        <begin position="681"/>
        <end position="694"/>
    </location>
</feature>
<organism evidence="7 8">
    <name type="scientific">Byssothecium circinans</name>
    <dbReference type="NCBI Taxonomy" id="147558"/>
    <lineage>
        <taxon>Eukaryota</taxon>
        <taxon>Fungi</taxon>
        <taxon>Dikarya</taxon>
        <taxon>Ascomycota</taxon>
        <taxon>Pezizomycotina</taxon>
        <taxon>Dothideomycetes</taxon>
        <taxon>Pleosporomycetidae</taxon>
        <taxon>Pleosporales</taxon>
        <taxon>Massarineae</taxon>
        <taxon>Massarinaceae</taxon>
        <taxon>Byssothecium</taxon>
    </lineage>
</organism>
<evidence type="ECO:0000256" key="2">
    <source>
        <dbReference type="ARBA" id="ARBA00022692"/>
    </source>
</evidence>
<dbReference type="OrthoDB" id="165382at2759"/>
<feature type="compositionally biased region" description="Polar residues" evidence="5">
    <location>
        <begin position="558"/>
        <end position="573"/>
    </location>
</feature>
<dbReference type="GO" id="GO:0016020">
    <property type="term" value="C:membrane"/>
    <property type="evidence" value="ECO:0007669"/>
    <property type="project" value="UniProtKB-SubCell"/>
</dbReference>
<feature type="compositionally biased region" description="Polar residues" evidence="5">
    <location>
        <begin position="482"/>
        <end position="494"/>
    </location>
</feature>
<feature type="transmembrane region" description="Helical" evidence="6">
    <location>
        <begin position="187"/>
        <end position="207"/>
    </location>
</feature>
<feature type="transmembrane region" description="Helical" evidence="6">
    <location>
        <begin position="242"/>
        <end position="260"/>
    </location>
</feature>
<keyword evidence="2 6" id="KW-0812">Transmembrane</keyword>
<accession>A0A6A5TZG0</accession>
<evidence type="ECO:0000256" key="1">
    <source>
        <dbReference type="ARBA" id="ARBA00004141"/>
    </source>
</evidence>
<feature type="transmembrane region" description="Helical" evidence="6">
    <location>
        <begin position="342"/>
        <end position="362"/>
    </location>
</feature>
<feature type="compositionally biased region" description="Low complexity" evidence="5">
    <location>
        <begin position="148"/>
        <end position="157"/>
    </location>
</feature>
<dbReference type="InterPro" id="IPR037185">
    <property type="entry name" value="EmrE-like"/>
</dbReference>
<protein>
    <submittedName>
        <fullName evidence="7">DUF803-domain-containing protein</fullName>
    </submittedName>
</protein>
<dbReference type="PANTHER" id="PTHR12570:SF65">
    <property type="entry name" value="MAGNESIUM TRANSPORTER NIPA9-RELATED"/>
    <property type="match status" value="1"/>
</dbReference>
<dbReference type="Pfam" id="PF05653">
    <property type="entry name" value="Mg_trans_NIPA"/>
    <property type="match status" value="1"/>
</dbReference>
<evidence type="ECO:0000313" key="8">
    <source>
        <dbReference type="Proteomes" id="UP000800035"/>
    </source>
</evidence>
<evidence type="ECO:0000256" key="3">
    <source>
        <dbReference type="ARBA" id="ARBA00022989"/>
    </source>
</evidence>
<feature type="transmembrane region" description="Helical" evidence="6">
    <location>
        <begin position="213"/>
        <end position="233"/>
    </location>
</feature>
<keyword evidence="4 6" id="KW-0472">Membrane</keyword>
<evidence type="ECO:0000256" key="5">
    <source>
        <dbReference type="SAM" id="MobiDB-lite"/>
    </source>
</evidence>